<dbReference type="GO" id="GO:0016020">
    <property type="term" value="C:membrane"/>
    <property type="evidence" value="ECO:0007669"/>
    <property type="project" value="UniProtKB-SubCell"/>
</dbReference>
<dbReference type="Pfam" id="PF13947">
    <property type="entry name" value="GUB_WAK_bind"/>
    <property type="match status" value="1"/>
</dbReference>
<evidence type="ECO:0000313" key="6">
    <source>
        <dbReference type="Proteomes" id="UP000516437"/>
    </source>
</evidence>
<feature type="signal peptide" evidence="3">
    <location>
        <begin position="1"/>
        <end position="22"/>
    </location>
</feature>
<keyword evidence="5" id="KW-0418">Kinase</keyword>
<keyword evidence="2 3" id="KW-0732">Signal</keyword>
<dbReference type="OrthoDB" id="4062651at2759"/>
<proteinExistence type="predicted"/>
<name>A0A6A1UHQ8_9ROSI</name>
<dbReference type="GO" id="GO:0016301">
    <property type="term" value="F:kinase activity"/>
    <property type="evidence" value="ECO:0007669"/>
    <property type="project" value="UniProtKB-KW"/>
</dbReference>
<evidence type="ECO:0000313" key="5">
    <source>
        <dbReference type="EMBL" id="KAB1199799.1"/>
    </source>
</evidence>
<evidence type="ECO:0000256" key="1">
    <source>
        <dbReference type="ARBA" id="ARBA00004167"/>
    </source>
</evidence>
<dbReference type="GO" id="GO:0030247">
    <property type="term" value="F:polysaccharide binding"/>
    <property type="evidence" value="ECO:0007669"/>
    <property type="project" value="InterPro"/>
</dbReference>
<dbReference type="PANTHER" id="PTHR33491">
    <property type="entry name" value="OSJNBA0016N04.9 PROTEIN"/>
    <property type="match status" value="1"/>
</dbReference>
<dbReference type="InterPro" id="IPR025287">
    <property type="entry name" value="WAK_GUB"/>
</dbReference>
<evidence type="ECO:0000256" key="2">
    <source>
        <dbReference type="ARBA" id="ARBA00022729"/>
    </source>
</evidence>
<gene>
    <name evidence="5" type="ORF">CJ030_MR0G013396</name>
</gene>
<evidence type="ECO:0000256" key="3">
    <source>
        <dbReference type="SAM" id="SignalP"/>
    </source>
</evidence>
<protein>
    <submittedName>
        <fullName evidence="5">Putative wall-associated receptor kinase-like 13</fullName>
    </submittedName>
</protein>
<sequence>MAVQMVFLIIFLPSTLEPFAQAAKLAKSSCQDRCGNVSIPYPFGMGAAHCYLDESFAIDCNVTEPSGSRKPFWRSWPYLEVLEIQLDGTGLVKIPIFNFGNITDECSHYGCPRNTFHGLPDQKQIRCRGKSVRSAFLVDTEWFKENFRMPIPDNYTVAVAIQWQINSSLFNSLGLSGNAEGSSTSPTYHCSNQTAFGNNRSLAFICSCNPAMKEIPIFLKDVKSRLR</sequence>
<organism evidence="5 6">
    <name type="scientific">Morella rubra</name>
    <name type="common">Chinese bayberry</name>
    <dbReference type="NCBI Taxonomy" id="262757"/>
    <lineage>
        <taxon>Eukaryota</taxon>
        <taxon>Viridiplantae</taxon>
        <taxon>Streptophyta</taxon>
        <taxon>Embryophyta</taxon>
        <taxon>Tracheophyta</taxon>
        <taxon>Spermatophyta</taxon>
        <taxon>Magnoliopsida</taxon>
        <taxon>eudicotyledons</taxon>
        <taxon>Gunneridae</taxon>
        <taxon>Pentapetalae</taxon>
        <taxon>rosids</taxon>
        <taxon>fabids</taxon>
        <taxon>Fagales</taxon>
        <taxon>Myricaceae</taxon>
        <taxon>Morella</taxon>
    </lineage>
</organism>
<evidence type="ECO:0000259" key="4">
    <source>
        <dbReference type="Pfam" id="PF13947"/>
    </source>
</evidence>
<keyword evidence="5" id="KW-0675">Receptor</keyword>
<dbReference type="EMBL" id="RXIC02000415">
    <property type="protein sequence ID" value="KAB1199799.1"/>
    <property type="molecule type" value="Genomic_DNA"/>
</dbReference>
<dbReference type="AlphaFoldDB" id="A0A6A1UHQ8"/>
<comment type="caution">
    <text evidence="5">The sequence shown here is derived from an EMBL/GenBank/DDBJ whole genome shotgun (WGS) entry which is preliminary data.</text>
</comment>
<reference evidence="5 6" key="1">
    <citation type="journal article" date="2019" name="Plant Biotechnol. J.">
        <title>The red bayberry genome and genetic basis of sex determination.</title>
        <authorList>
            <person name="Jia H.M."/>
            <person name="Jia H.J."/>
            <person name="Cai Q.L."/>
            <person name="Wang Y."/>
            <person name="Zhao H.B."/>
            <person name="Yang W.F."/>
            <person name="Wang G.Y."/>
            <person name="Li Y.H."/>
            <person name="Zhan D.L."/>
            <person name="Shen Y.T."/>
            <person name="Niu Q.F."/>
            <person name="Chang L."/>
            <person name="Qiu J."/>
            <person name="Zhao L."/>
            <person name="Xie H.B."/>
            <person name="Fu W.Y."/>
            <person name="Jin J."/>
            <person name="Li X.W."/>
            <person name="Jiao Y."/>
            <person name="Zhou C.C."/>
            <person name="Tu T."/>
            <person name="Chai C.Y."/>
            <person name="Gao J.L."/>
            <person name="Fan L.J."/>
            <person name="van de Weg E."/>
            <person name="Wang J.Y."/>
            <person name="Gao Z.S."/>
        </authorList>
    </citation>
    <scope>NUCLEOTIDE SEQUENCE [LARGE SCALE GENOMIC DNA]</scope>
    <source>
        <tissue evidence="5">Leaves</tissue>
    </source>
</reference>
<comment type="subcellular location">
    <subcellularLocation>
        <location evidence="1">Membrane</location>
        <topology evidence="1">Single-pass membrane protein</topology>
    </subcellularLocation>
</comment>
<accession>A0A6A1UHQ8</accession>
<dbReference type="Proteomes" id="UP000516437">
    <property type="component" value="Unassembled WGS sequence"/>
</dbReference>
<feature type="domain" description="Wall-associated receptor kinase galacturonan-binding" evidence="4">
    <location>
        <begin position="30"/>
        <end position="87"/>
    </location>
</feature>
<feature type="chain" id="PRO_5025653734" evidence="3">
    <location>
        <begin position="23"/>
        <end position="227"/>
    </location>
</feature>
<keyword evidence="6" id="KW-1185">Reference proteome</keyword>
<keyword evidence="5" id="KW-0808">Transferase</keyword>